<protein>
    <submittedName>
        <fullName evidence="1">Uncharacterized protein</fullName>
    </submittedName>
</protein>
<reference evidence="1 2" key="1">
    <citation type="journal article" date="2020" name="Syst. Appl. Microbiol.">
        <title>Arthrospiribacter ruber gen. nov., sp. nov., a novel bacterium isolated from Arthrospira cultures.</title>
        <authorList>
            <person name="Waleron M."/>
            <person name="Misztak A."/>
            <person name="Waleron M.M."/>
            <person name="Furmaniak M."/>
            <person name="Mrozik A."/>
            <person name="Waleron K."/>
        </authorList>
    </citation>
    <scope>NUCLEOTIDE SEQUENCE [LARGE SCALE GENOMIC DNA]</scope>
    <source>
        <strain evidence="1 2">DPMB0001</strain>
    </source>
</reference>
<dbReference type="AlphaFoldDB" id="A0A951J259"/>
<name>A0A951J259_9BACT</name>
<evidence type="ECO:0000313" key="2">
    <source>
        <dbReference type="Proteomes" id="UP000727490"/>
    </source>
</evidence>
<proteinExistence type="predicted"/>
<keyword evidence="2" id="KW-1185">Reference proteome</keyword>
<dbReference type="Proteomes" id="UP000727490">
    <property type="component" value="Unassembled WGS sequence"/>
</dbReference>
<dbReference type="RefSeq" id="WP_219292739.1">
    <property type="nucleotide sequence ID" value="NZ_RPHB01000008.1"/>
</dbReference>
<sequence length="64" mass="7085">MTNLDMGFDTDDLLAIKMEGIKNEEALYHQVAQIAGVKSITTSRFLPGIEGGWTPSVEFERNTP</sequence>
<comment type="caution">
    <text evidence="1">The sequence shown here is derived from an EMBL/GenBank/DDBJ whole genome shotgun (WGS) entry which is preliminary data.</text>
</comment>
<gene>
    <name evidence="1" type="ORF">EGN73_17275</name>
</gene>
<dbReference type="EMBL" id="RPHB01000008">
    <property type="protein sequence ID" value="MBW3469553.1"/>
    <property type="molecule type" value="Genomic_DNA"/>
</dbReference>
<organism evidence="1 2">
    <name type="scientific">Arthrospiribacter ruber</name>
    <dbReference type="NCBI Taxonomy" id="2487934"/>
    <lineage>
        <taxon>Bacteria</taxon>
        <taxon>Pseudomonadati</taxon>
        <taxon>Bacteroidota</taxon>
        <taxon>Cytophagia</taxon>
        <taxon>Cytophagales</taxon>
        <taxon>Cyclobacteriaceae</taxon>
        <taxon>Arthrospiribacter</taxon>
    </lineage>
</organism>
<evidence type="ECO:0000313" key="1">
    <source>
        <dbReference type="EMBL" id="MBW3469553.1"/>
    </source>
</evidence>
<accession>A0A951J259</accession>